<comment type="caution">
    <text evidence="3">The sequence shown here is derived from an EMBL/GenBank/DDBJ whole genome shotgun (WGS) entry which is preliminary data.</text>
</comment>
<evidence type="ECO:0000256" key="2">
    <source>
        <dbReference type="SAM" id="Phobius"/>
    </source>
</evidence>
<keyword evidence="2" id="KW-1133">Transmembrane helix</keyword>
<protein>
    <submittedName>
        <fullName evidence="3">Uncharacterized protein</fullName>
    </submittedName>
</protein>
<accession>A0A917W162</accession>
<dbReference type="RefSeq" id="WP_188893576.1">
    <property type="nucleotide sequence ID" value="NZ_BMMZ01000001.1"/>
</dbReference>
<reference evidence="3" key="1">
    <citation type="journal article" date="2014" name="Int. J. Syst. Evol. Microbiol.">
        <title>Complete genome sequence of Corynebacterium casei LMG S-19264T (=DSM 44701T), isolated from a smear-ripened cheese.</title>
        <authorList>
            <consortium name="US DOE Joint Genome Institute (JGI-PGF)"/>
            <person name="Walter F."/>
            <person name="Albersmeier A."/>
            <person name="Kalinowski J."/>
            <person name="Ruckert C."/>
        </authorList>
    </citation>
    <scope>NUCLEOTIDE SEQUENCE</scope>
    <source>
        <strain evidence="3">CGMCC 4.7306</strain>
    </source>
</reference>
<dbReference type="Proteomes" id="UP000613840">
    <property type="component" value="Unassembled WGS sequence"/>
</dbReference>
<feature type="region of interest" description="Disordered" evidence="1">
    <location>
        <begin position="59"/>
        <end position="85"/>
    </location>
</feature>
<evidence type="ECO:0000256" key="1">
    <source>
        <dbReference type="SAM" id="MobiDB-lite"/>
    </source>
</evidence>
<dbReference type="AlphaFoldDB" id="A0A917W162"/>
<organism evidence="3 4">
    <name type="scientific">Microlunatus endophyticus</name>
    <dbReference type="NCBI Taxonomy" id="1716077"/>
    <lineage>
        <taxon>Bacteria</taxon>
        <taxon>Bacillati</taxon>
        <taxon>Actinomycetota</taxon>
        <taxon>Actinomycetes</taxon>
        <taxon>Propionibacteriales</taxon>
        <taxon>Propionibacteriaceae</taxon>
        <taxon>Microlunatus</taxon>
    </lineage>
</organism>
<gene>
    <name evidence="3" type="ORF">GCM10011575_05110</name>
</gene>
<reference evidence="3" key="2">
    <citation type="submission" date="2020-09" db="EMBL/GenBank/DDBJ databases">
        <authorList>
            <person name="Sun Q."/>
            <person name="Zhou Y."/>
        </authorList>
    </citation>
    <scope>NUCLEOTIDE SEQUENCE</scope>
    <source>
        <strain evidence="3">CGMCC 4.7306</strain>
    </source>
</reference>
<evidence type="ECO:0000313" key="3">
    <source>
        <dbReference type="EMBL" id="GGL49896.1"/>
    </source>
</evidence>
<proteinExistence type="predicted"/>
<keyword evidence="2" id="KW-0472">Membrane</keyword>
<feature type="transmembrane region" description="Helical" evidence="2">
    <location>
        <begin position="6"/>
        <end position="27"/>
    </location>
</feature>
<feature type="compositionally biased region" description="Basic and acidic residues" evidence="1">
    <location>
        <begin position="63"/>
        <end position="85"/>
    </location>
</feature>
<dbReference type="EMBL" id="BMMZ01000001">
    <property type="protein sequence ID" value="GGL49896.1"/>
    <property type="molecule type" value="Genomic_DNA"/>
</dbReference>
<name>A0A917W162_9ACTN</name>
<sequence>MIWVYVFGGIAVAGLIMLVAYAVWLAHKASDVFAELRVLGQRTARLADLAAQIQVPELGTGPERFRDPDKNAISSDREAEYHDVG</sequence>
<evidence type="ECO:0000313" key="4">
    <source>
        <dbReference type="Proteomes" id="UP000613840"/>
    </source>
</evidence>
<keyword evidence="2" id="KW-0812">Transmembrane</keyword>
<keyword evidence="4" id="KW-1185">Reference proteome</keyword>